<accession>A0AC35TWT5</accession>
<name>A0AC35TWT5_9BILA</name>
<evidence type="ECO:0000313" key="2">
    <source>
        <dbReference type="WBParaSite" id="RSKR_0000486100.1"/>
    </source>
</evidence>
<protein>
    <submittedName>
        <fullName evidence="2">RING-type domain-containing protein</fullName>
    </submittedName>
</protein>
<reference evidence="2" key="1">
    <citation type="submission" date="2016-11" db="UniProtKB">
        <authorList>
            <consortium name="WormBaseParasite"/>
        </authorList>
    </citation>
    <scope>IDENTIFICATION</scope>
    <source>
        <strain evidence="2">KR3021</strain>
    </source>
</reference>
<dbReference type="Proteomes" id="UP000095286">
    <property type="component" value="Unplaced"/>
</dbReference>
<organism evidence="1 2">
    <name type="scientific">Rhabditophanes sp. KR3021</name>
    <dbReference type="NCBI Taxonomy" id="114890"/>
    <lineage>
        <taxon>Eukaryota</taxon>
        <taxon>Metazoa</taxon>
        <taxon>Ecdysozoa</taxon>
        <taxon>Nematoda</taxon>
        <taxon>Chromadorea</taxon>
        <taxon>Rhabditida</taxon>
        <taxon>Tylenchina</taxon>
        <taxon>Panagrolaimomorpha</taxon>
        <taxon>Strongyloidoidea</taxon>
        <taxon>Alloionematidae</taxon>
        <taxon>Rhabditophanes</taxon>
    </lineage>
</organism>
<dbReference type="WBParaSite" id="RSKR_0000486100.1">
    <property type="protein sequence ID" value="RSKR_0000486100.1"/>
    <property type="gene ID" value="RSKR_0000486100"/>
</dbReference>
<sequence length="547" mass="61968">MSGQSRGLKRKFDDDGNGSSSKTEHVVSDEPLYECPVCSGSLAGPEEPHGICASTKCGHLFGRSCILRWFTINSESRSCPICLGRMDGGMSDVVPIYGLTKKTEGTSRVENSDNYRQLYETTLAELESIKRANEKLRREATQARNNSRYNSDMAHRSTAAVMSNYNRLYNWNMSDDEGEFDPATFMMVPAHSNSPRRIQLPRAVEYDFDIMNTDKFPHSSITDAGYKNETMVTACKLEDQFGLDFLCCGIHTKVPLSNRKISSFEISPFSRSRVIVLVSGGAERKFWVISFTTETKAVQIMATFELSRKPTSMTWMTVEKFYVGTSRGELFKGMINESELSPASLNTTGDNSPIICLQRVNDYSVIGFQLGTLRFYSENEETSYISSYPGRTVVSLRMIEKYNRCIAITHDGTGDCIVESYDKKSNDGDRKFIRTTSRTIQNTKLNSRVSMDYFINRIHGNGILSRTKYQLWTFMFDEESHHIIMFCCDTGSVKKIQFDENKKILKIVRNMDYDEISSTRAELKFLVVTDKLVLTKNLKTKAATSLT</sequence>
<evidence type="ECO:0000313" key="1">
    <source>
        <dbReference type="Proteomes" id="UP000095286"/>
    </source>
</evidence>
<proteinExistence type="predicted"/>